<evidence type="ECO:0000256" key="2">
    <source>
        <dbReference type="ARBA" id="ARBA00023004"/>
    </source>
</evidence>
<accession>A0ABN6NDF3</accession>
<dbReference type="InterPro" id="IPR017900">
    <property type="entry name" value="4Fe4S_Fe_S_CS"/>
</dbReference>
<dbReference type="PROSITE" id="PS00198">
    <property type="entry name" value="4FE4S_FER_1"/>
    <property type="match status" value="1"/>
</dbReference>
<dbReference type="EMBL" id="AP025592">
    <property type="protein sequence ID" value="BDG10065.1"/>
    <property type="molecule type" value="Genomic_DNA"/>
</dbReference>
<reference evidence="6" key="1">
    <citation type="journal article" date="2022" name="Int. J. Syst. Evol. Microbiol.">
        <title>Anaeromyxobacter oryzae sp. nov., Anaeromyxobacter diazotrophicus sp. nov. and Anaeromyxobacter paludicola sp. nov., isolated from paddy soils.</title>
        <authorList>
            <person name="Itoh H."/>
            <person name="Xu Z."/>
            <person name="Mise K."/>
            <person name="Masuda Y."/>
            <person name="Ushijima N."/>
            <person name="Hayakawa C."/>
            <person name="Shiratori Y."/>
            <person name="Senoo K."/>
        </authorList>
    </citation>
    <scope>NUCLEOTIDE SEQUENCE [LARGE SCALE GENOMIC DNA]</scope>
    <source>
        <strain evidence="6">Red630</strain>
    </source>
</reference>
<evidence type="ECO:0000256" key="3">
    <source>
        <dbReference type="ARBA" id="ARBA00023014"/>
    </source>
</evidence>
<dbReference type="InterPro" id="IPR017896">
    <property type="entry name" value="4Fe4S_Fe-S-bd"/>
</dbReference>
<evidence type="ECO:0000313" key="6">
    <source>
        <dbReference type="Proteomes" id="UP001162734"/>
    </source>
</evidence>
<gene>
    <name evidence="5" type="ORF">AMPC_31780</name>
</gene>
<evidence type="ECO:0000256" key="1">
    <source>
        <dbReference type="ARBA" id="ARBA00022723"/>
    </source>
</evidence>
<evidence type="ECO:0000313" key="5">
    <source>
        <dbReference type="EMBL" id="BDG10065.1"/>
    </source>
</evidence>
<dbReference type="SUPFAM" id="SSF46548">
    <property type="entry name" value="alpha-helical ferredoxin"/>
    <property type="match status" value="1"/>
</dbReference>
<keyword evidence="3" id="KW-0411">Iron-sulfur</keyword>
<dbReference type="Proteomes" id="UP001162734">
    <property type="component" value="Chromosome"/>
</dbReference>
<dbReference type="Pfam" id="PF13183">
    <property type="entry name" value="Fer4_8"/>
    <property type="match status" value="1"/>
</dbReference>
<protein>
    <recommendedName>
        <fullName evidence="4">4Fe-4S ferredoxin-type domain-containing protein</fullName>
    </recommendedName>
</protein>
<keyword evidence="6" id="KW-1185">Reference proteome</keyword>
<dbReference type="InterPro" id="IPR009051">
    <property type="entry name" value="Helical_ferredxn"/>
</dbReference>
<proteinExistence type="predicted"/>
<keyword evidence="1" id="KW-0479">Metal-binding</keyword>
<sequence>MQDRTSSGAPELAPATRRRVPCTSCGVCQFCPSQLLIPMILSLYNDALLDSREDAAEEYRRACLDAELGADRCSGCGLCETVCPARIPVPDRLREAHAYLTGAA</sequence>
<organism evidence="5 6">
    <name type="scientific">Anaeromyxobacter paludicola</name>
    <dbReference type="NCBI Taxonomy" id="2918171"/>
    <lineage>
        <taxon>Bacteria</taxon>
        <taxon>Pseudomonadati</taxon>
        <taxon>Myxococcota</taxon>
        <taxon>Myxococcia</taxon>
        <taxon>Myxococcales</taxon>
        <taxon>Cystobacterineae</taxon>
        <taxon>Anaeromyxobacteraceae</taxon>
        <taxon>Anaeromyxobacter</taxon>
    </lineage>
</organism>
<feature type="domain" description="4Fe-4S ferredoxin-type" evidence="4">
    <location>
        <begin position="64"/>
        <end position="93"/>
    </location>
</feature>
<name>A0ABN6NDF3_9BACT</name>
<evidence type="ECO:0000259" key="4">
    <source>
        <dbReference type="PROSITE" id="PS51379"/>
    </source>
</evidence>
<dbReference type="Gene3D" id="1.10.1060.10">
    <property type="entry name" value="Alpha-helical ferredoxin"/>
    <property type="match status" value="1"/>
</dbReference>
<dbReference type="PROSITE" id="PS51379">
    <property type="entry name" value="4FE4S_FER_2"/>
    <property type="match status" value="1"/>
</dbReference>
<keyword evidence="2" id="KW-0408">Iron</keyword>